<comment type="similarity">
    <text evidence="1 7">Belongs to the UPF0758 family.</text>
</comment>
<keyword evidence="2" id="KW-0645">Protease</keyword>
<dbReference type="PANTHER" id="PTHR30471">
    <property type="entry name" value="DNA REPAIR PROTEIN RADC"/>
    <property type="match status" value="1"/>
</dbReference>
<dbReference type="eggNOG" id="COG2003">
    <property type="taxonomic scope" value="Bacteria"/>
</dbReference>
<protein>
    <submittedName>
        <fullName evidence="9">DNA repair protein RadC</fullName>
    </submittedName>
</protein>
<evidence type="ECO:0000256" key="3">
    <source>
        <dbReference type="ARBA" id="ARBA00022723"/>
    </source>
</evidence>
<evidence type="ECO:0000256" key="1">
    <source>
        <dbReference type="ARBA" id="ARBA00010243"/>
    </source>
</evidence>
<dbReference type="InterPro" id="IPR037518">
    <property type="entry name" value="MPN"/>
</dbReference>
<dbReference type="InterPro" id="IPR010994">
    <property type="entry name" value="RuvA_2-like"/>
</dbReference>
<keyword evidence="4" id="KW-0378">Hydrolase</keyword>
<evidence type="ECO:0000313" key="9">
    <source>
        <dbReference type="EMBL" id="EHR38053.1"/>
    </source>
</evidence>
<keyword evidence="5" id="KW-0862">Zinc</keyword>
<accession>H3NGZ8</accession>
<dbReference type="InterPro" id="IPR025657">
    <property type="entry name" value="RadC_JAB"/>
</dbReference>
<gene>
    <name evidence="9" type="ORF">HMPREF9708_00137</name>
</gene>
<dbReference type="InterPro" id="IPR046778">
    <property type="entry name" value="UPF0758_N"/>
</dbReference>
<proteinExistence type="inferred from homology"/>
<dbReference type="PROSITE" id="PS50249">
    <property type="entry name" value="MPN"/>
    <property type="match status" value="1"/>
</dbReference>
<dbReference type="RefSeq" id="WP_006308002.1">
    <property type="nucleotide sequence ID" value="NZ_JH601133.1"/>
</dbReference>
<evidence type="ECO:0000256" key="4">
    <source>
        <dbReference type="ARBA" id="ARBA00022801"/>
    </source>
</evidence>
<dbReference type="InterPro" id="IPR001405">
    <property type="entry name" value="UPF0758"/>
</dbReference>
<dbReference type="Pfam" id="PF20582">
    <property type="entry name" value="UPF0758_N"/>
    <property type="match status" value="1"/>
</dbReference>
<dbReference type="EMBL" id="AGEG01000002">
    <property type="protein sequence ID" value="EHR38053.1"/>
    <property type="molecule type" value="Genomic_DNA"/>
</dbReference>
<name>H3NGZ8_9LACT</name>
<dbReference type="Proteomes" id="UP000006190">
    <property type="component" value="Unassembled WGS sequence"/>
</dbReference>
<comment type="caution">
    <text evidence="9">The sequence shown here is derived from an EMBL/GenBank/DDBJ whole genome shotgun (WGS) entry which is preliminary data.</text>
</comment>
<dbReference type="SUPFAM" id="SSF102712">
    <property type="entry name" value="JAB1/MPN domain"/>
    <property type="match status" value="1"/>
</dbReference>
<dbReference type="CDD" id="cd08071">
    <property type="entry name" value="MPN_DUF2466"/>
    <property type="match status" value="1"/>
</dbReference>
<keyword evidence="6" id="KW-0482">Metalloprotease</keyword>
<dbReference type="AlphaFoldDB" id="H3NGZ8"/>
<evidence type="ECO:0000256" key="6">
    <source>
        <dbReference type="ARBA" id="ARBA00023049"/>
    </source>
</evidence>
<evidence type="ECO:0000313" key="10">
    <source>
        <dbReference type="Proteomes" id="UP000006190"/>
    </source>
</evidence>
<organism evidence="9 10">
    <name type="scientific">Facklamia languida CCUG 37842</name>
    <dbReference type="NCBI Taxonomy" id="883113"/>
    <lineage>
        <taxon>Bacteria</taxon>
        <taxon>Bacillati</taxon>
        <taxon>Bacillota</taxon>
        <taxon>Bacilli</taxon>
        <taxon>Lactobacillales</taxon>
        <taxon>Aerococcaceae</taxon>
        <taxon>Facklamia</taxon>
    </lineage>
</organism>
<evidence type="ECO:0000259" key="8">
    <source>
        <dbReference type="PROSITE" id="PS50249"/>
    </source>
</evidence>
<keyword evidence="10" id="KW-1185">Reference proteome</keyword>
<dbReference type="HOGENOM" id="CLU_073529_0_2_9"/>
<dbReference type="PROSITE" id="PS01302">
    <property type="entry name" value="UPF0758"/>
    <property type="match status" value="1"/>
</dbReference>
<dbReference type="GO" id="GO:0046872">
    <property type="term" value="F:metal ion binding"/>
    <property type="evidence" value="ECO:0007669"/>
    <property type="project" value="UniProtKB-KW"/>
</dbReference>
<evidence type="ECO:0000256" key="2">
    <source>
        <dbReference type="ARBA" id="ARBA00022670"/>
    </source>
</evidence>
<keyword evidence="3" id="KW-0479">Metal-binding</keyword>
<dbReference type="NCBIfam" id="NF000642">
    <property type="entry name" value="PRK00024.1"/>
    <property type="match status" value="1"/>
</dbReference>
<dbReference type="SUPFAM" id="SSF47781">
    <property type="entry name" value="RuvA domain 2-like"/>
    <property type="match status" value="1"/>
</dbReference>
<sequence length="232" mass="26069">MTQIKQETANIIPYDQRPRERLVQKGAKSLANHELLAILLRTGTKQENVYQLALRILNHFASLNELKQASLQELKQIKGIGPVKAIEMQAAIELGARIQLSTLPRYGMILSSQEAGQWMVQEMADLQQEHLIVLCLNSKNEVIKKQTIFMGSVNSSIAHPREIFKEAVKYPTAHLIIAHNHPSGNPDPSKADLLFTKRMISCGEMMGIDLLDHLIIGSDHFISLREATDLFD</sequence>
<dbReference type="InterPro" id="IPR020891">
    <property type="entry name" value="UPF0758_CS"/>
</dbReference>
<evidence type="ECO:0000256" key="7">
    <source>
        <dbReference type="RuleBase" id="RU003797"/>
    </source>
</evidence>
<dbReference type="GO" id="GO:0008237">
    <property type="term" value="F:metallopeptidase activity"/>
    <property type="evidence" value="ECO:0007669"/>
    <property type="project" value="UniProtKB-KW"/>
</dbReference>
<dbReference type="GO" id="GO:0006508">
    <property type="term" value="P:proteolysis"/>
    <property type="evidence" value="ECO:0007669"/>
    <property type="project" value="UniProtKB-KW"/>
</dbReference>
<reference evidence="9 10" key="1">
    <citation type="submission" date="2012-01" db="EMBL/GenBank/DDBJ databases">
        <title>The Genome Sequence of Facklamia languida CCUG 37842.</title>
        <authorList>
            <consortium name="The Broad Institute Genome Sequencing Platform"/>
            <person name="Earl A."/>
            <person name="Ward D."/>
            <person name="Feldgarden M."/>
            <person name="Gevers D."/>
            <person name="Huys G."/>
            <person name="Young S.K."/>
            <person name="Zeng Q."/>
            <person name="Gargeya S."/>
            <person name="Fitzgerald M."/>
            <person name="Haas B."/>
            <person name="Abouelleil A."/>
            <person name="Alvarado L."/>
            <person name="Arachchi H.M."/>
            <person name="Berlin A."/>
            <person name="Chapman S.B."/>
            <person name="Gearin G."/>
            <person name="Goldberg J."/>
            <person name="Griggs A."/>
            <person name="Gujja S."/>
            <person name="Hansen M."/>
            <person name="Heiman D."/>
            <person name="Howarth C."/>
            <person name="Larimer J."/>
            <person name="Lui A."/>
            <person name="MacDonald P.J.P."/>
            <person name="McCowen C."/>
            <person name="Montmayeur A."/>
            <person name="Murphy C."/>
            <person name="Neiman D."/>
            <person name="Pearson M."/>
            <person name="Priest M."/>
            <person name="Roberts A."/>
            <person name="Saif S."/>
            <person name="Shea T."/>
            <person name="Sisk P."/>
            <person name="Stolte C."/>
            <person name="Sykes S."/>
            <person name="Wortman J."/>
            <person name="Nusbaum C."/>
            <person name="Birren B."/>
        </authorList>
    </citation>
    <scope>NUCLEOTIDE SEQUENCE [LARGE SCALE GENOMIC DNA]</scope>
    <source>
        <strain evidence="9 10">CCUG 37842</strain>
    </source>
</reference>
<feature type="domain" description="MPN" evidence="8">
    <location>
        <begin position="108"/>
        <end position="230"/>
    </location>
</feature>
<dbReference type="OrthoDB" id="9804482at2"/>
<dbReference type="NCBIfam" id="TIGR00608">
    <property type="entry name" value="radc"/>
    <property type="match status" value="1"/>
</dbReference>
<dbReference type="Gene3D" id="1.10.150.20">
    <property type="entry name" value="5' to 3' exonuclease, C-terminal subdomain"/>
    <property type="match status" value="1"/>
</dbReference>
<dbReference type="Gene3D" id="3.40.140.10">
    <property type="entry name" value="Cytidine Deaminase, domain 2"/>
    <property type="match status" value="1"/>
</dbReference>
<dbReference type="STRING" id="883113.HMPREF9708_00137"/>
<dbReference type="Pfam" id="PF04002">
    <property type="entry name" value="RadC"/>
    <property type="match status" value="1"/>
</dbReference>
<evidence type="ECO:0000256" key="5">
    <source>
        <dbReference type="ARBA" id="ARBA00022833"/>
    </source>
</evidence>
<dbReference type="PANTHER" id="PTHR30471:SF3">
    <property type="entry name" value="UPF0758 PROTEIN YEES-RELATED"/>
    <property type="match status" value="1"/>
</dbReference>
<dbReference type="PATRIC" id="fig|883113.3.peg.134"/>